<keyword evidence="9" id="KW-1185">Reference proteome</keyword>
<evidence type="ECO:0000256" key="1">
    <source>
        <dbReference type="ARBA" id="ARBA00001974"/>
    </source>
</evidence>
<keyword evidence="7" id="KW-0560">Oxidoreductase</keyword>
<sequence length="72" mass="8115">MIPETLAPHLGQRVYHLTDYQKKTNQAIKDGCKKFAVIGASQSAVEILIDLYKSQTLIFVPLQEGLVFDKRP</sequence>
<reference evidence="9" key="1">
    <citation type="journal article" date="2019" name="Microbiol. Resour. Announc.">
        <title>Complete Genome Sequence of Halomonas olivaria, a Moderately Halophilic Bacterium Isolated from Olive Processing Effluents, Obtained by Nanopore Sequencing.</title>
        <authorList>
            <person name="Nagata S."/>
            <person name="Ii K.M."/>
            <person name="Tsukimi T."/>
            <person name="Miura M.C."/>
            <person name="Galipon J."/>
            <person name="Arakawa K."/>
        </authorList>
    </citation>
    <scope>NUCLEOTIDE SEQUENCE [LARGE SCALE GENOMIC DNA]</scope>
    <source>
        <strain evidence="9">TYRC17</strain>
    </source>
</reference>
<comment type="pathway">
    <text evidence="2">Siderophore biosynthesis.</text>
</comment>
<protein>
    <submittedName>
        <fullName evidence="8">Uncharacterized protein</fullName>
    </submittedName>
</protein>
<evidence type="ECO:0000256" key="2">
    <source>
        <dbReference type="ARBA" id="ARBA00004924"/>
    </source>
</evidence>
<name>A0ABM7GNM4_9GAMM</name>
<comment type="cofactor">
    <cofactor evidence="1">
        <name>FAD</name>
        <dbReference type="ChEBI" id="CHEBI:57692"/>
    </cofactor>
</comment>
<dbReference type="Gene3D" id="3.50.50.60">
    <property type="entry name" value="FAD/NAD(P)-binding domain"/>
    <property type="match status" value="1"/>
</dbReference>
<keyword evidence="4" id="KW-0285">Flavoprotein</keyword>
<accession>A0ABM7GNM4</accession>
<gene>
    <name evidence="8" type="ORF">HORIV_46870</name>
</gene>
<dbReference type="Pfam" id="PF13434">
    <property type="entry name" value="Lys_Orn_oxgnase"/>
    <property type="match status" value="1"/>
</dbReference>
<evidence type="ECO:0000256" key="4">
    <source>
        <dbReference type="ARBA" id="ARBA00022630"/>
    </source>
</evidence>
<dbReference type="InterPro" id="IPR036188">
    <property type="entry name" value="FAD/NAD-bd_sf"/>
</dbReference>
<evidence type="ECO:0000256" key="3">
    <source>
        <dbReference type="ARBA" id="ARBA00007588"/>
    </source>
</evidence>
<keyword evidence="6" id="KW-0521">NADP</keyword>
<evidence type="ECO:0000313" key="9">
    <source>
        <dbReference type="Proteomes" id="UP000289555"/>
    </source>
</evidence>
<organism evidence="8 9">
    <name type="scientific">Vreelandella olivaria</name>
    <dbReference type="NCBI Taxonomy" id="390919"/>
    <lineage>
        <taxon>Bacteria</taxon>
        <taxon>Pseudomonadati</taxon>
        <taxon>Pseudomonadota</taxon>
        <taxon>Gammaproteobacteria</taxon>
        <taxon>Oceanospirillales</taxon>
        <taxon>Halomonadaceae</taxon>
        <taxon>Vreelandella</taxon>
    </lineage>
</organism>
<keyword evidence="5" id="KW-0274">FAD</keyword>
<dbReference type="Proteomes" id="UP000289555">
    <property type="component" value="Chromosome"/>
</dbReference>
<dbReference type="EMBL" id="AP019416">
    <property type="protein sequence ID" value="BBI52266.1"/>
    <property type="molecule type" value="Genomic_DNA"/>
</dbReference>
<evidence type="ECO:0000256" key="6">
    <source>
        <dbReference type="ARBA" id="ARBA00022857"/>
    </source>
</evidence>
<evidence type="ECO:0000256" key="7">
    <source>
        <dbReference type="ARBA" id="ARBA00023002"/>
    </source>
</evidence>
<evidence type="ECO:0000256" key="5">
    <source>
        <dbReference type="ARBA" id="ARBA00022827"/>
    </source>
</evidence>
<proteinExistence type="inferred from homology"/>
<evidence type="ECO:0000313" key="8">
    <source>
        <dbReference type="EMBL" id="BBI52266.1"/>
    </source>
</evidence>
<dbReference type="InterPro" id="IPR025700">
    <property type="entry name" value="Lys/Orn_oxygenase"/>
</dbReference>
<comment type="similarity">
    <text evidence="3">Belongs to the lysine N(6)-hydroxylase/L-ornithine N(5)-oxygenase family.</text>
</comment>